<evidence type="ECO:0000313" key="2">
    <source>
        <dbReference type="Proteomes" id="UP001055072"/>
    </source>
</evidence>
<dbReference type="EMBL" id="MU275020">
    <property type="protein sequence ID" value="KAI0083003.1"/>
    <property type="molecule type" value="Genomic_DNA"/>
</dbReference>
<comment type="caution">
    <text evidence="1">The sequence shown here is derived from an EMBL/GenBank/DDBJ whole genome shotgun (WGS) entry which is preliminary data.</text>
</comment>
<sequence length="271" mass="31491">MEMLGKAVYSTQMANTFADEPYSVQETVPDGSTKSDLKSPDIVKPFLGQWNGYMHDNNGVAVTAMMSFFIQEAGPYEKSNRITAFGYRGKNYFSMTASVNKRRGIFALHGQVYYTASNDQEFKGELQPDGSITGTVTERSQGRGVRRPSNRFHWMQISAELMLIRPQPPYIIFDLRTGRVVPNKARALFKYACHAVILQNRKSRWAWAYFKERRDNRLRCIAYWTKTATKKSNPIITPRERHDALRFLTQIDLRFWRSVWEYHRDILPEHG</sequence>
<reference evidence="1" key="1">
    <citation type="journal article" date="2021" name="Environ. Microbiol.">
        <title>Gene family expansions and transcriptome signatures uncover fungal adaptations to wood decay.</title>
        <authorList>
            <person name="Hage H."/>
            <person name="Miyauchi S."/>
            <person name="Viragh M."/>
            <person name="Drula E."/>
            <person name="Min B."/>
            <person name="Chaduli D."/>
            <person name="Navarro D."/>
            <person name="Favel A."/>
            <person name="Norest M."/>
            <person name="Lesage-Meessen L."/>
            <person name="Balint B."/>
            <person name="Merenyi Z."/>
            <person name="de Eugenio L."/>
            <person name="Morin E."/>
            <person name="Martinez A.T."/>
            <person name="Baldrian P."/>
            <person name="Stursova M."/>
            <person name="Martinez M.J."/>
            <person name="Novotny C."/>
            <person name="Magnuson J.K."/>
            <person name="Spatafora J.W."/>
            <person name="Maurice S."/>
            <person name="Pangilinan J."/>
            <person name="Andreopoulos W."/>
            <person name="LaButti K."/>
            <person name="Hundley H."/>
            <person name="Na H."/>
            <person name="Kuo A."/>
            <person name="Barry K."/>
            <person name="Lipzen A."/>
            <person name="Henrissat B."/>
            <person name="Riley R."/>
            <person name="Ahrendt S."/>
            <person name="Nagy L.G."/>
            <person name="Grigoriev I.V."/>
            <person name="Martin F."/>
            <person name="Rosso M.N."/>
        </authorList>
    </citation>
    <scope>NUCLEOTIDE SEQUENCE</scope>
    <source>
        <strain evidence="1">CBS 384.51</strain>
    </source>
</reference>
<evidence type="ECO:0000313" key="1">
    <source>
        <dbReference type="EMBL" id="KAI0083003.1"/>
    </source>
</evidence>
<gene>
    <name evidence="1" type="ORF">BDY19DRAFT_910925</name>
</gene>
<keyword evidence="2" id="KW-1185">Reference proteome</keyword>
<dbReference type="Proteomes" id="UP001055072">
    <property type="component" value="Unassembled WGS sequence"/>
</dbReference>
<name>A0ACB8TLZ8_9APHY</name>
<proteinExistence type="predicted"/>
<protein>
    <submittedName>
        <fullName evidence="1">Uncharacterized protein</fullName>
    </submittedName>
</protein>
<organism evidence="1 2">
    <name type="scientific">Irpex rosettiformis</name>
    <dbReference type="NCBI Taxonomy" id="378272"/>
    <lineage>
        <taxon>Eukaryota</taxon>
        <taxon>Fungi</taxon>
        <taxon>Dikarya</taxon>
        <taxon>Basidiomycota</taxon>
        <taxon>Agaricomycotina</taxon>
        <taxon>Agaricomycetes</taxon>
        <taxon>Polyporales</taxon>
        <taxon>Irpicaceae</taxon>
        <taxon>Irpex</taxon>
    </lineage>
</organism>
<accession>A0ACB8TLZ8</accession>